<protein>
    <recommendedName>
        <fullName evidence="3">PIN domain-containing protein</fullName>
    </recommendedName>
</protein>
<organism evidence="1 2">
    <name type="scientific">Aerophobetes bacterium</name>
    <dbReference type="NCBI Taxonomy" id="2030807"/>
    <lineage>
        <taxon>Bacteria</taxon>
        <taxon>Candidatus Aerophobota</taxon>
    </lineage>
</organism>
<evidence type="ECO:0000313" key="2">
    <source>
        <dbReference type="Proteomes" id="UP000316360"/>
    </source>
</evidence>
<evidence type="ECO:0000313" key="1">
    <source>
        <dbReference type="EMBL" id="TET07251.1"/>
    </source>
</evidence>
<dbReference type="Proteomes" id="UP000316360">
    <property type="component" value="Unassembled WGS sequence"/>
</dbReference>
<comment type="caution">
    <text evidence="1">The sequence shown here is derived from an EMBL/GenBank/DDBJ whole genome shotgun (WGS) entry which is preliminary data.</text>
</comment>
<reference evidence="1 2" key="1">
    <citation type="submission" date="2019-03" db="EMBL/GenBank/DDBJ databases">
        <title>Metabolic potential of uncultured bacteria and archaea associated with petroleum seepage in deep-sea sediments.</title>
        <authorList>
            <person name="Dong X."/>
            <person name="Hubert C."/>
        </authorList>
    </citation>
    <scope>NUCLEOTIDE SEQUENCE [LARGE SCALE GENOMIC DNA]</scope>
    <source>
        <strain evidence="1">E44_bin7</strain>
    </source>
</reference>
<name>A0A523RNL2_UNCAE</name>
<sequence>MNSLLLDADVIIDVHRLGFWQQFIEKNRIHISSIILRLEALFYFDAKHRKRPINLRHELSEHKLVKLHAIINEIKDLLSKFDLAFAPQLDLGEVECLTILEKGEDLKFCTFDRAAITAFGLLGLADKGISLERALRECGLQKNLPTKYSDERFKRYIKQGQKMRIMGQGLK</sequence>
<evidence type="ECO:0008006" key="3">
    <source>
        <dbReference type="Google" id="ProtNLM"/>
    </source>
</evidence>
<proteinExistence type="predicted"/>
<accession>A0A523RNL2</accession>
<dbReference type="AlphaFoldDB" id="A0A523RNL2"/>
<gene>
    <name evidence="1" type="ORF">E3J84_07640</name>
</gene>
<dbReference type="EMBL" id="SOKJ01000435">
    <property type="protein sequence ID" value="TET07251.1"/>
    <property type="molecule type" value="Genomic_DNA"/>
</dbReference>